<proteinExistence type="predicted"/>
<keyword evidence="3" id="KW-1185">Reference proteome</keyword>
<comment type="caution">
    <text evidence="2">The sequence shown here is derived from an EMBL/GenBank/DDBJ whole genome shotgun (WGS) entry which is preliminary data.</text>
</comment>
<feature type="signal peptide" evidence="1">
    <location>
        <begin position="1"/>
        <end position="26"/>
    </location>
</feature>
<dbReference type="GO" id="GO:0032259">
    <property type="term" value="P:methylation"/>
    <property type="evidence" value="ECO:0007669"/>
    <property type="project" value="UniProtKB-KW"/>
</dbReference>
<keyword evidence="2" id="KW-0489">Methyltransferase</keyword>
<keyword evidence="1" id="KW-0732">Signal</keyword>
<sequence length="165" mass="16663">MNSRSAASLAPRLIAAVALSAAVALGTTGCTFITNQSTTIPYSPSDGVSVNETGGDIIVRNAMVIATEDGSVGNLVGVFVNQGDKSGRINIDIADTTLTVRVPAGERVSLGADTDPLPIENLGVKPGANVEALFVSGDGEAVPTAVPVLDGTLPEYADLAPTVEE</sequence>
<reference evidence="2 3" key="1">
    <citation type="submission" date="2024-02" db="EMBL/GenBank/DDBJ databases">
        <authorList>
            <person name="Saticioglu I.B."/>
        </authorList>
    </citation>
    <scope>NUCLEOTIDE SEQUENCE [LARGE SCALE GENOMIC DNA]</scope>
    <source>
        <strain evidence="2 3">Mu-80</strain>
    </source>
</reference>
<protein>
    <submittedName>
        <fullName evidence="2">DNA modification methylase</fullName>
    </submittedName>
</protein>
<dbReference type="RefSeq" id="WP_337332619.1">
    <property type="nucleotide sequence ID" value="NZ_JBBDGM010000009.1"/>
</dbReference>
<gene>
    <name evidence="2" type="ORF">WDU99_11585</name>
</gene>
<dbReference type="Proteomes" id="UP001371224">
    <property type="component" value="Unassembled WGS sequence"/>
</dbReference>
<dbReference type="GO" id="GO:0008168">
    <property type="term" value="F:methyltransferase activity"/>
    <property type="evidence" value="ECO:0007669"/>
    <property type="project" value="UniProtKB-KW"/>
</dbReference>
<feature type="chain" id="PRO_5045845292" evidence="1">
    <location>
        <begin position="27"/>
        <end position="165"/>
    </location>
</feature>
<evidence type="ECO:0000256" key="1">
    <source>
        <dbReference type="SAM" id="SignalP"/>
    </source>
</evidence>
<keyword evidence="2" id="KW-0808">Transferase</keyword>
<dbReference type="PROSITE" id="PS51257">
    <property type="entry name" value="PROKAR_LIPOPROTEIN"/>
    <property type="match status" value="1"/>
</dbReference>
<accession>A0ABU8LCA9</accession>
<evidence type="ECO:0000313" key="3">
    <source>
        <dbReference type="Proteomes" id="UP001371224"/>
    </source>
</evidence>
<dbReference type="EMBL" id="JBBDGM010000009">
    <property type="protein sequence ID" value="MEJ1088959.1"/>
    <property type="molecule type" value="Genomic_DNA"/>
</dbReference>
<evidence type="ECO:0000313" key="2">
    <source>
        <dbReference type="EMBL" id="MEJ1088959.1"/>
    </source>
</evidence>
<name>A0ABU8LCA9_9MICO</name>
<organism evidence="2 3">
    <name type="scientific">Microbacterium bandirmense</name>
    <dbReference type="NCBI Taxonomy" id="3122050"/>
    <lineage>
        <taxon>Bacteria</taxon>
        <taxon>Bacillati</taxon>
        <taxon>Actinomycetota</taxon>
        <taxon>Actinomycetes</taxon>
        <taxon>Micrococcales</taxon>
        <taxon>Microbacteriaceae</taxon>
        <taxon>Microbacterium</taxon>
    </lineage>
</organism>